<dbReference type="Proteomes" id="UP000595058">
    <property type="component" value="Chromosome"/>
</dbReference>
<accession>A0ABX6Y0I5</accession>
<dbReference type="PANTHER" id="PTHR30348">
    <property type="entry name" value="UNCHARACTERIZED PROTEIN YECE"/>
    <property type="match status" value="1"/>
</dbReference>
<proteinExistence type="predicted"/>
<dbReference type="PANTHER" id="PTHR30348:SF14">
    <property type="entry name" value="BLR8050 PROTEIN"/>
    <property type="match status" value="1"/>
</dbReference>
<dbReference type="Gene3D" id="3.20.20.410">
    <property type="entry name" value="Protein of unknown function UPF0759"/>
    <property type="match status" value="1"/>
</dbReference>
<gene>
    <name evidence="1" type="ORF">I6G34_12375</name>
</gene>
<name>A0ABX6Y0I5_9GAMM</name>
<evidence type="ECO:0000313" key="1">
    <source>
        <dbReference type="EMBL" id="QPT19837.1"/>
    </source>
</evidence>
<evidence type="ECO:0000313" key="2">
    <source>
        <dbReference type="Proteomes" id="UP000595058"/>
    </source>
</evidence>
<protein>
    <submittedName>
        <fullName evidence="1">DUF72 domain-containing protein</fullName>
    </submittedName>
</protein>
<organism evidence="1 2">
    <name type="scientific">Stutzerimonas frequens</name>
    <dbReference type="NCBI Taxonomy" id="2968969"/>
    <lineage>
        <taxon>Bacteria</taxon>
        <taxon>Pseudomonadati</taxon>
        <taxon>Pseudomonadota</taxon>
        <taxon>Gammaproteobacteria</taxon>
        <taxon>Pseudomonadales</taxon>
        <taxon>Pseudomonadaceae</taxon>
        <taxon>Stutzerimonas</taxon>
    </lineage>
</organism>
<sequence>MNPSEAIRLGCAGWSLPRAVWPEFTGDGTHLERYARRLPAVEINSSFYRPHRPATYRKWAASVPAGFSFCVKLPRQISHDKRLHGGMEELERFLVEVSELGASLGCLLLQLPPSLVYERPMAEGFLAGLRKRYGGALALEPRHASWLDADAQLAHWRIARVAADPSPILGGDQPGGWLGMRYYRLHGSPRVYHSSYADQWLQSLAEQLEDCARSGVPCWCIFDNTASGAALENALTLQVMLRRLSAE</sequence>
<dbReference type="Pfam" id="PF01904">
    <property type="entry name" value="DUF72"/>
    <property type="match status" value="1"/>
</dbReference>
<dbReference type="InterPro" id="IPR036520">
    <property type="entry name" value="UPF0759_sf"/>
</dbReference>
<dbReference type="RefSeq" id="WP_102840892.1">
    <property type="nucleotide sequence ID" value="NZ_CP065720.1"/>
</dbReference>
<keyword evidence="2" id="KW-1185">Reference proteome</keyword>
<dbReference type="SUPFAM" id="SSF117396">
    <property type="entry name" value="TM1631-like"/>
    <property type="match status" value="1"/>
</dbReference>
<dbReference type="GeneID" id="75214108"/>
<dbReference type="EMBL" id="CP065720">
    <property type="protein sequence ID" value="QPT19837.1"/>
    <property type="molecule type" value="Genomic_DNA"/>
</dbReference>
<reference evidence="1 2" key="1">
    <citation type="submission" date="2020-12" db="EMBL/GenBank/DDBJ databases">
        <title>FDA dAtabase for Regulatory Grade micrObial Sequences (FDA-ARGOS): Supporting development and validation of Infectious Disease Dx tests.</title>
        <authorList>
            <person name="Sproer C."/>
            <person name="Gronow S."/>
            <person name="Severitt S."/>
            <person name="Schroder I."/>
            <person name="Tallon L."/>
            <person name="Sadzewicz L."/>
            <person name="Zhao X."/>
            <person name="Boylan J."/>
            <person name="Ott S."/>
            <person name="Bowen H."/>
            <person name="Vavikolanu K."/>
            <person name="Mehta A."/>
            <person name="Aluvathingal J."/>
            <person name="Nadendla S."/>
            <person name="Lowell S."/>
            <person name="Myers T."/>
            <person name="Yan Y."/>
            <person name="Sichtig H."/>
        </authorList>
    </citation>
    <scope>NUCLEOTIDE SEQUENCE [LARGE SCALE GENOMIC DNA]</scope>
    <source>
        <strain evidence="1 2">FDAARGOS_877</strain>
    </source>
</reference>
<dbReference type="InterPro" id="IPR002763">
    <property type="entry name" value="DUF72"/>
</dbReference>